<comment type="caution">
    <text evidence="1">The sequence shown here is derived from an EMBL/GenBank/DDBJ whole genome shotgun (WGS) entry which is preliminary data.</text>
</comment>
<organism evidence="1 2">
    <name type="scientific">Melastoma candidum</name>
    <dbReference type="NCBI Taxonomy" id="119954"/>
    <lineage>
        <taxon>Eukaryota</taxon>
        <taxon>Viridiplantae</taxon>
        <taxon>Streptophyta</taxon>
        <taxon>Embryophyta</taxon>
        <taxon>Tracheophyta</taxon>
        <taxon>Spermatophyta</taxon>
        <taxon>Magnoliopsida</taxon>
        <taxon>eudicotyledons</taxon>
        <taxon>Gunneridae</taxon>
        <taxon>Pentapetalae</taxon>
        <taxon>rosids</taxon>
        <taxon>malvids</taxon>
        <taxon>Myrtales</taxon>
        <taxon>Melastomataceae</taxon>
        <taxon>Melastomatoideae</taxon>
        <taxon>Melastomateae</taxon>
        <taxon>Melastoma</taxon>
    </lineage>
</organism>
<evidence type="ECO:0000313" key="1">
    <source>
        <dbReference type="EMBL" id="KAI4341551.1"/>
    </source>
</evidence>
<reference evidence="2" key="1">
    <citation type="journal article" date="2023" name="Front. Plant Sci.">
        <title>Chromosomal-level genome assembly of Melastoma candidum provides insights into trichome evolution.</title>
        <authorList>
            <person name="Zhong Y."/>
            <person name="Wu W."/>
            <person name="Sun C."/>
            <person name="Zou P."/>
            <person name="Liu Y."/>
            <person name="Dai S."/>
            <person name="Zhou R."/>
        </authorList>
    </citation>
    <scope>NUCLEOTIDE SEQUENCE [LARGE SCALE GENOMIC DNA]</scope>
</reference>
<proteinExistence type="predicted"/>
<dbReference type="EMBL" id="CM042886">
    <property type="protein sequence ID" value="KAI4341551.1"/>
    <property type="molecule type" value="Genomic_DNA"/>
</dbReference>
<keyword evidence="2" id="KW-1185">Reference proteome</keyword>
<protein>
    <submittedName>
        <fullName evidence="1">Uncharacterized protein</fullName>
    </submittedName>
</protein>
<gene>
    <name evidence="1" type="ORF">MLD38_026263</name>
</gene>
<accession>A0ACB9P361</accession>
<sequence>MGSKLSETVKGMLSLGAKIVQEGGWENIFKLRQILRVSLPGSKDSKNALQGLDTPIRKIKSANQSKNVKNPEQKLIEIHREDDYGFWFMGFLRYEKAYSNLEKAIKMANQMETTLGKV</sequence>
<dbReference type="Proteomes" id="UP001057402">
    <property type="component" value="Chromosome 7"/>
</dbReference>
<evidence type="ECO:0000313" key="2">
    <source>
        <dbReference type="Proteomes" id="UP001057402"/>
    </source>
</evidence>
<name>A0ACB9P361_9MYRT</name>